<dbReference type="Pfam" id="PF00561">
    <property type="entry name" value="Abhydrolase_1"/>
    <property type="match status" value="1"/>
</dbReference>
<gene>
    <name evidence="8" type="ORF">DVK44_01495</name>
</gene>
<evidence type="ECO:0000256" key="5">
    <source>
        <dbReference type="SAM" id="SignalP"/>
    </source>
</evidence>
<organism evidence="8 9">
    <name type="scientific">Streptomyces paludis</name>
    <dbReference type="NCBI Taxonomy" id="2282738"/>
    <lineage>
        <taxon>Bacteria</taxon>
        <taxon>Bacillati</taxon>
        <taxon>Actinomycetota</taxon>
        <taxon>Actinomycetes</taxon>
        <taxon>Kitasatosporales</taxon>
        <taxon>Streptomycetaceae</taxon>
        <taxon>Streptomyces</taxon>
    </lineage>
</organism>
<dbReference type="PANTHER" id="PTHR43248:SF29">
    <property type="entry name" value="TRIPEPTIDYL AMINOPEPTIDASE"/>
    <property type="match status" value="1"/>
</dbReference>
<dbReference type="InterPro" id="IPR013595">
    <property type="entry name" value="Pept_S33_TAP-like_C"/>
</dbReference>
<feature type="chain" id="PRO_5017079226" evidence="5">
    <location>
        <begin position="22"/>
        <end position="525"/>
    </location>
</feature>
<evidence type="ECO:0000259" key="6">
    <source>
        <dbReference type="Pfam" id="PF00561"/>
    </source>
</evidence>
<reference evidence="9" key="1">
    <citation type="submission" date="2018-07" db="EMBL/GenBank/DDBJ databases">
        <authorList>
            <person name="Zhao J."/>
        </authorList>
    </citation>
    <scope>NUCLEOTIDE SEQUENCE [LARGE SCALE GENOMIC DNA]</scope>
    <source>
        <strain evidence="9">GSSD-12</strain>
    </source>
</reference>
<dbReference type="EMBL" id="CP031194">
    <property type="protein sequence ID" value="AXG82292.1"/>
    <property type="molecule type" value="Genomic_DNA"/>
</dbReference>
<dbReference type="PANTHER" id="PTHR43248">
    <property type="entry name" value="2-SUCCINYL-6-HYDROXY-2,4-CYCLOHEXADIENE-1-CARBOXYLATE SYNTHASE"/>
    <property type="match status" value="1"/>
</dbReference>
<evidence type="ECO:0000256" key="1">
    <source>
        <dbReference type="ARBA" id="ARBA00010088"/>
    </source>
</evidence>
<name>A0A345I018_9ACTN</name>
<dbReference type="Proteomes" id="UP000253868">
    <property type="component" value="Chromosome"/>
</dbReference>
<sequence length="525" mass="55562">MAVGGVVVALFGQLLAGTAVAGTKAAAPGEAPDIRPITWGSCAWSGGTGGFECGVIEVPADWAEPSGPAVEVAVVRHRAGDPERRIGALLLNPGGPGASGVDFARGAATTFSPEITARFDLVGFDPRGIGRSTPVRCDGDLVNARRALLQPQDEAGLAALRQANRDVSDSCRELSGPLADHMDTASVVRDMDAIRAALGERRISYYGASYGTLIGQQYAERYPRRLRAMVLDSNMDHSLDARGLLRTRAETLEGAFGQFAEWCGRTAGCALRGRDVPALYDSFYRRAEAGELALPNPHRPVTVQTLRSITFSHMYNPADWYSFATILASMDEGTAGTDTVPDSALTAAAAGTPVTFPYSPVLCQDYDLDMPSYATMAGLQQELAQLAPLTRLPSLGWSDLTGCQNWTPRVANPQRPLHIEGAPPILLANSRWDVATPHAWAANAARQIGREAVSLTYEGVGHGVYWLSPCARGAIDTYLTTLDTTSLATHCPPAWPGATSTSSTDNPLPTPLTGPPAARAEGVIP</sequence>
<evidence type="ECO:0000313" key="9">
    <source>
        <dbReference type="Proteomes" id="UP000253868"/>
    </source>
</evidence>
<evidence type="ECO:0000256" key="3">
    <source>
        <dbReference type="ARBA" id="ARBA00022801"/>
    </source>
</evidence>
<proteinExistence type="inferred from homology"/>
<dbReference type="Pfam" id="PF08386">
    <property type="entry name" value="Abhydrolase_4"/>
    <property type="match status" value="1"/>
</dbReference>
<feature type="region of interest" description="Disordered" evidence="4">
    <location>
        <begin position="496"/>
        <end position="525"/>
    </location>
</feature>
<dbReference type="OrthoDB" id="3930934at2"/>
<dbReference type="InterPro" id="IPR029058">
    <property type="entry name" value="AB_hydrolase_fold"/>
</dbReference>
<dbReference type="AlphaFoldDB" id="A0A345I018"/>
<dbReference type="Gene3D" id="3.40.50.1820">
    <property type="entry name" value="alpha/beta hydrolase"/>
    <property type="match status" value="1"/>
</dbReference>
<evidence type="ECO:0000259" key="7">
    <source>
        <dbReference type="Pfam" id="PF08386"/>
    </source>
</evidence>
<feature type="signal peptide" evidence="5">
    <location>
        <begin position="1"/>
        <end position="21"/>
    </location>
</feature>
<evidence type="ECO:0000256" key="2">
    <source>
        <dbReference type="ARBA" id="ARBA00022729"/>
    </source>
</evidence>
<keyword evidence="9" id="KW-1185">Reference proteome</keyword>
<comment type="similarity">
    <text evidence="1">Belongs to the peptidase S33 family.</text>
</comment>
<dbReference type="GO" id="GO:0016787">
    <property type="term" value="F:hydrolase activity"/>
    <property type="evidence" value="ECO:0007669"/>
    <property type="project" value="UniProtKB-KW"/>
</dbReference>
<feature type="domain" description="AB hydrolase-1" evidence="6">
    <location>
        <begin position="88"/>
        <end position="274"/>
    </location>
</feature>
<feature type="domain" description="Peptidase S33 tripeptidyl aminopeptidase-like C-terminal" evidence="7">
    <location>
        <begin position="399"/>
        <end position="485"/>
    </location>
</feature>
<dbReference type="InterPro" id="IPR000073">
    <property type="entry name" value="AB_hydrolase_1"/>
</dbReference>
<dbReference type="SUPFAM" id="SSF53474">
    <property type="entry name" value="alpha/beta-Hydrolases"/>
    <property type="match status" value="1"/>
</dbReference>
<evidence type="ECO:0000256" key="4">
    <source>
        <dbReference type="SAM" id="MobiDB-lite"/>
    </source>
</evidence>
<evidence type="ECO:0000313" key="8">
    <source>
        <dbReference type="EMBL" id="AXG82292.1"/>
    </source>
</evidence>
<dbReference type="InterPro" id="IPR051601">
    <property type="entry name" value="Serine_prot/Carboxylest_S33"/>
</dbReference>
<dbReference type="KEGG" id="spad:DVK44_01495"/>
<keyword evidence="2 5" id="KW-0732">Signal</keyword>
<accession>A0A345I018</accession>
<protein>
    <submittedName>
        <fullName evidence="8">Alpha/beta fold hydrolase</fullName>
    </submittedName>
</protein>
<keyword evidence="3 8" id="KW-0378">Hydrolase</keyword>